<dbReference type="NCBIfam" id="TIGR02924">
    <property type="entry name" value="ICDH_alpha"/>
    <property type="match status" value="1"/>
</dbReference>
<keyword evidence="10" id="KW-0460">Magnesium</keyword>
<name>A0ABS4SLV7_9PROT</name>
<dbReference type="PANTHER" id="PTHR11835:SF43">
    <property type="entry name" value="ISOPROPYLMALATE DEHYDROGENASE-LIKE DOMAIN-CONTAINING PROTEIN"/>
    <property type="match status" value="1"/>
</dbReference>
<proteinExistence type="inferred from homology"/>
<comment type="subunit">
    <text evidence="4">Homodimer.</text>
</comment>
<dbReference type="SUPFAM" id="SSF53659">
    <property type="entry name" value="Isocitrate/Isopropylmalate dehydrogenase-like"/>
    <property type="match status" value="1"/>
</dbReference>
<evidence type="ECO:0000256" key="4">
    <source>
        <dbReference type="ARBA" id="ARBA00011738"/>
    </source>
</evidence>
<comment type="caution">
    <text evidence="20">The sequence shown here is derived from an EMBL/GenBank/DDBJ whole genome shotgun (WGS) entry which is preliminary data.</text>
</comment>
<reference evidence="20 21" key="1">
    <citation type="submission" date="2021-03" db="EMBL/GenBank/DDBJ databases">
        <title>Genomic Encyclopedia of Type Strains, Phase III (KMG-III): the genomes of soil and plant-associated and newly described type strains.</title>
        <authorList>
            <person name="Whitman W."/>
        </authorList>
    </citation>
    <scope>NUCLEOTIDE SEQUENCE [LARGE SCALE GENOMIC DNA]</scope>
    <source>
        <strain evidence="20 21">IMMIB AFH-6</strain>
    </source>
</reference>
<keyword evidence="9" id="KW-0479">Metal-binding</keyword>
<dbReference type="Pfam" id="PF00180">
    <property type="entry name" value="Iso_dh"/>
    <property type="match status" value="1"/>
</dbReference>
<dbReference type="NCBIfam" id="NF006673">
    <property type="entry name" value="PRK09222.1"/>
    <property type="match status" value="1"/>
</dbReference>
<dbReference type="InterPro" id="IPR019818">
    <property type="entry name" value="IsoCit/isopropylmalate_DH_CS"/>
</dbReference>
<evidence type="ECO:0000256" key="11">
    <source>
        <dbReference type="ARBA" id="ARBA00022857"/>
    </source>
</evidence>
<evidence type="ECO:0000256" key="2">
    <source>
        <dbReference type="ARBA" id="ARBA00001946"/>
    </source>
</evidence>
<evidence type="ECO:0000256" key="14">
    <source>
        <dbReference type="ARBA" id="ARBA00023554"/>
    </source>
</evidence>
<comment type="catalytic activity">
    <reaction evidence="14">
        <text>D-threo-isocitrate + NADP(+) = 2-oxoglutarate + CO2 + NADPH</text>
        <dbReference type="Rhea" id="RHEA:19629"/>
        <dbReference type="ChEBI" id="CHEBI:15562"/>
        <dbReference type="ChEBI" id="CHEBI:16526"/>
        <dbReference type="ChEBI" id="CHEBI:16810"/>
        <dbReference type="ChEBI" id="CHEBI:57783"/>
        <dbReference type="ChEBI" id="CHEBI:58349"/>
        <dbReference type="EC" id="1.1.1.42"/>
    </reaction>
</comment>
<keyword evidence="21" id="KW-1185">Reference proteome</keyword>
<evidence type="ECO:0000313" key="20">
    <source>
        <dbReference type="EMBL" id="MBP2293541.1"/>
    </source>
</evidence>
<comment type="cofactor">
    <cofactor evidence="1">
        <name>Mn(2+)</name>
        <dbReference type="ChEBI" id="CHEBI:29035"/>
    </cofactor>
</comment>
<evidence type="ECO:0000256" key="1">
    <source>
        <dbReference type="ARBA" id="ARBA00001936"/>
    </source>
</evidence>
<dbReference type="PANTHER" id="PTHR11835">
    <property type="entry name" value="DECARBOXYLATING DEHYDROGENASES-ISOCITRATE, ISOPROPYLMALATE, TARTRATE"/>
    <property type="match status" value="1"/>
</dbReference>
<dbReference type="RefSeq" id="WP_209767469.1">
    <property type="nucleotide sequence ID" value="NZ_JAGINP010000011.1"/>
</dbReference>
<dbReference type="EMBL" id="JAGINP010000011">
    <property type="protein sequence ID" value="MBP2293541.1"/>
    <property type="molecule type" value="Genomic_DNA"/>
</dbReference>
<evidence type="ECO:0000256" key="12">
    <source>
        <dbReference type="ARBA" id="ARBA00023002"/>
    </source>
</evidence>
<dbReference type="EC" id="1.1.1.42" evidence="5"/>
<evidence type="ECO:0000256" key="9">
    <source>
        <dbReference type="ARBA" id="ARBA00022723"/>
    </source>
</evidence>
<dbReference type="InterPro" id="IPR046997">
    <property type="entry name" value="Isocitrate_DH_TT1725_C_sf"/>
</dbReference>
<dbReference type="Pfam" id="PF18324">
    <property type="entry name" value="Isocitrate_DH_C_bact"/>
    <property type="match status" value="1"/>
</dbReference>
<comment type="function">
    <text evidence="18">Catalyzes the oxidative decarboxylation of isocitrate to 2-oxoglutarate and carbon dioxide with the concomitant reduction of NADP(+).</text>
</comment>
<dbReference type="InterPro" id="IPR040978">
    <property type="entry name" value="Isocitrate_DH_TT1725_C"/>
</dbReference>
<evidence type="ECO:0000256" key="7">
    <source>
        <dbReference type="ARBA" id="ARBA00022435"/>
    </source>
</evidence>
<feature type="domain" description="Isopropylmalate dehydrogenase-like" evidence="19">
    <location>
        <begin position="6"/>
        <end position="337"/>
    </location>
</feature>
<evidence type="ECO:0000313" key="21">
    <source>
        <dbReference type="Proteomes" id="UP000781958"/>
    </source>
</evidence>
<evidence type="ECO:0000256" key="18">
    <source>
        <dbReference type="ARBA" id="ARBA00046127"/>
    </source>
</evidence>
<keyword evidence="8" id="KW-0816">Tricarboxylic acid cycle</keyword>
<keyword evidence="7" id="KW-0329">Glyoxylate bypass</keyword>
<evidence type="ECO:0000256" key="5">
    <source>
        <dbReference type="ARBA" id="ARBA00013013"/>
    </source>
</evidence>
<dbReference type="PROSITE" id="PS00470">
    <property type="entry name" value="IDH_IMDH"/>
    <property type="match status" value="1"/>
</dbReference>
<evidence type="ECO:0000256" key="13">
    <source>
        <dbReference type="ARBA" id="ARBA00023211"/>
    </source>
</evidence>
<evidence type="ECO:0000259" key="19">
    <source>
        <dbReference type="SMART" id="SM01329"/>
    </source>
</evidence>
<evidence type="ECO:0000256" key="17">
    <source>
        <dbReference type="ARBA" id="ARBA00031098"/>
    </source>
</evidence>
<dbReference type="Gene3D" id="3.30.70.1570">
    <property type="match status" value="1"/>
</dbReference>
<comment type="similarity">
    <text evidence="3">Belongs to the isocitrate and isopropylmalate dehydrogenases family.</text>
</comment>
<keyword evidence="13" id="KW-0464">Manganese</keyword>
<gene>
    <name evidence="20" type="ORF">J2851_003324</name>
</gene>
<keyword evidence="12 20" id="KW-0560">Oxidoreductase</keyword>
<sequence>MREITPITVARGDGIGPEITDAVLFVMDAAGARLKVEEVPAGEAVYRRGHAGGLDAAGWGSIRRTRVFLKGPITTPQGYGNKSLNVTARTTLGLFANVRPCVAYHPYVRSRHSRMDVVIIRENEEDLYAGIEHRQTDDVIQSVKLISRPGSERIVRYAFDYARANHRRKVTAFVKDNVMKMTDGLFLKIFHEIAAEYPEIKADHMIVDIGAARLADQPERFDVIVTLNLYGDIVSDIAAQITGSVGLAGSANVGDACAMFEAIHGSAPMIAGQGIANPSGLLMAAVMMLVHIGQGDVAARIHNAWLKTIEDGVHTVDIFTRGVSRRRVGTQAFAQAVVERLGQMPVTLPSVGYAVTARPAYESGVRLSPRRIAFKELVGVDVFLHWSGGGPEELAGLVQPLTTPELALASISNRSQKVWPDGNADVFYTDHWRCRFSARDGATVTHGDIVELLGRLARNGLDFTQTENLCNFDGKSGFSAT</sequence>
<evidence type="ECO:0000256" key="8">
    <source>
        <dbReference type="ARBA" id="ARBA00022532"/>
    </source>
</evidence>
<accession>A0ABS4SLV7</accession>
<dbReference type="InterPro" id="IPR014273">
    <property type="entry name" value="Isocitrate_DH_bac-typ"/>
</dbReference>
<evidence type="ECO:0000256" key="10">
    <source>
        <dbReference type="ARBA" id="ARBA00022842"/>
    </source>
</evidence>
<evidence type="ECO:0000256" key="16">
    <source>
        <dbReference type="ARBA" id="ARBA00029990"/>
    </source>
</evidence>
<dbReference type="InterPro" id="IPR024084">
    <property type="entry name" value="IsoPropMal-DH-like_dom"/>
</dbReference>
<dbReference type="Proteomes" id="UP000781958">
    <property type="component" value="Unassembled WGS sequence"/>
</dbReference>
<comment type="cofactor">
    <cofactor evidence="2">
        <name>Mg(2+)</name>
        <dbReference type="ChEBI" id="CHEBI:18420"/>
    </cofactor>
</comment>
<organism evidence="20 21">
    <name type="scientific">Azospirillum rugosum</name>
    <dbReference type="NCBI Taxonomy" id="416170"/>
    <lineage>
        <taxon>Bacteria</taxon>
        <taxon>Pseudomonadati</taxon>
        <taxon>Pseudomonadota</taxon>
        <taxon>Alphaproteobacteria</taxon>
        <taxon>Rhodospirillales</taxon>
        <taxon>Azospirillaceae</taxon>
        <taxon>Azospirillum</taxon>
    </lineage>
</organism>
<evidence type="ECO:0000256" key="3">
    <source>
        <dbReference type="ARBA" id="ARBA00007769"/>
    </source>
</evidence>
<evidence type="ECO:0000256" key="6">
    <source>
        <dbReference type="ARBA" id="ARBA00019562"/>
    </source>
</evidence>
<protein>
    <recommendedName>
        <fullName evidence="6">Isocitrate dehydrogenase [NADP]</fullName>
        <ecNumber evidence="5">1.1.1.42</ecNumber>
    </recommendedName>
    <alternativeName>
        <fullName evidence="15">IDP</fullName>
    </alternativeName>
    <alternativeName>
        <fullName evidence="16">NADP(+)-specific ICDH</fullName>
    </alternativeName>
    <alternativeName>
        <fullName evidence="17">Oxalosuccinate decarboxylase</fullName>
    </alternativeName>
</protein>
<dbReference type="SMART" id="SM01329">
    <property type="entry name" value="Iso_dh"/>
    <property type="match status" value="1"/>
</dbReference>
<evidence type="ECO:0000256" key="15">
    <source>
        <dbReference type="ARBA" id="ARBA00029765"/>
    </source>
</evidence>
<keyword evidence="11" id="KW-0521">NADP</keyword>
<dbReference type="Gene3D" id="3.40.718.10">
    <property type="entry name" value="Isopropylmalate Dehydrogenase"/>
    <property type="match status" value="1"/>
</dbReference>
<dbReference type="GO" id="GO:0004450">
    <property type="term" value="F:isocitrate dehydrogenase (NADP+) activity"/>
    <property type="evidence" value="ECO:0007669"/>
    <property type="project" value="UniProtKB-EC"/>
</dbReference>